<dbReference type="Pfam" id="PF00902">
    <property type="entry name" value="TatC"/>
    <property type="match status" value="1"/>
</dbReference>
<evidence type="ECO:0000256" key="5">
    <source>
        <dbReference type="HAMAP-Rule" id="MF_00902"/>
    </source>
</evidence>
<gene>
    <name evidence="5 6" type="primary">tatC</name>
    <name evidence="6" type="ORF">IFK94_14395</name>
</gene>
<keyword evidence="5" id="KW-0653">Protein transport</keyword>
<feature type="transmembrane region" description="Helical" evidence="5">
    <location>
        <begin position="21"/>
        <end position="43"/>
    </location>
</feature>
<dbReference type="HAMAP" id="MF_00902">
    <property type="entry name" value="TatC"/>
    <property type="match status" value="1"/>
</dbReference>
<dbReference type="EMBL" id="JACXWD010000074">
    <property type="protein sequence ID" value="MBD3869307.1"/>
    <property type="molecule type" value="Genomic_DNA"/>
</dbReference>
<dbReference type="PANTHER" id="PTHR30371:SF0">
    <property type="entry name" value="SEC-INDEPENDENT PROTEIN TRANSLOCASE PROTEIN TATC, CHLOROPLASTIC-RELATED"/>
    <property type="match status" value="1"/>
</dbReference>
<comment type="function">
    <text evidence="5">Part of the twin-arginine translocation (Tat) system that transports large folded proteins containing a characteristic twin-arginine motif in their signal peptide across membranes.</text>
</comment>
<keyword evidence="3 5" id="KW-1133">Transmembrane helix</keyword>
<keyword evidence="4 5" id="KW-0472">Membrane</keyword>
<comment type="subcellular location">
    <subcellularLocation>
        <location evidence="5">Cell membrane</location>
        <topology evidence="5">Multi-pass membrane protein</topology>
    </subcellularLocation>
    <subcellularLocation>
        <location evidence="1">Membrane</location>
        <topology evidence="1">Multi-pass membrane protein</topology>
    </subcellularLocation>
</comment>
<dbReference type="GO" id="GO:0043953">
    <property type="term" value="P:protein transport by the Tat complex"/>
    <property type="evidence" value="ECO:0007669"/>
    <property type="project" value="UniProtKB-UniRule"/>
</dbReference>
<feature type="transmembrane region" description="Helical" evidence="5">
    <location>
        <begin position="210"/>
        <end position="231"/>
    </location>
</feature>
<dbReference type="GO" id="GO:0009977">
    <property type="term" value="F:proton motive force dependent protein transmembrane transporter activity"/>
    <property type="evidence" value="ECO:0007669"/>
    <property type="project" value="TreeGrafter"/>
</dbReference>
<comment type="subunit">
    <text evidence="5">Forms a complex with TatA.</text>
</comment>
<dbReference type="GO" id="GO:0065002">
    <property type="term" value="P:intracellular protein transmembrane transport"/>
    <property type="evidence" value="ECO:0007669"/>
    <property type="project" value="TreeGrafter"/>
</dbReference>
<feature type="transmembrane region" description="Helical" evidence="5">
    <location>
        <begin position="63"/>
        <end position="83"/>
    </location>
</feature>
<feature type="transmembrane region" description="Helical" evidence="5">
    <location>
        <begin position="104"/>
        <end position="132"/>
    </location>
</feature>
<dbReference type="InterPro" id="IPR002033">
    <property type="entry name" value="TatC"/>
</dbReference>
<dbReference type="AlphaFoldDB" id="A0A8J6XVG6"/>
<dbReference type="PANTHER" id="PTHR30371">
    <property type="entry name" value="SEC-INDEPENDENT PROTEIN TRANSLOCASE PROTEIN TATC"/>
    <property type="match status" value="1"/>
</dbReference>
<evidence type="ECO:0000256" key="1">
    <source>
        <dbReference type="ARBA" id="ARBA00004141"/>
    </source>
</evidence>
<dbReference type="PRINTS" id="PR01840">
    <property type="entry name" value="TATCFAMILY"/>
</dbReference>
<comment type="similarity">
    <text evidence="5">Belongs to the TatC family.</text>
</comment>
<keyword evidence="5" id="KW-0811">Translocation</keyword>
<feature type="transmembrane region" description="Helical" evidence="5">
    <location>
        <begin position="152"/>
        <end position="174"/>
    </location>
</feature>
<evidence type="ECO:0000256" key="3">
    <source>
        <dbReference type="ARBA" id="ARBA00022989"/>
    </source>
</evidence>
<dbReference type="NCBIfam" id="TIGR00945">
    <property type="entry name" value="tatC"/>
    <property type="match status" value="1"/>
</dbReference>
<comment type="caution">
    <text evidence="6">The sequence shown here is derived from an EMBL/GenBank/DDBJ whole genome shotgun (WGS) entry which is preliminary data.</text>
</comment>
<organism evidence="6 7">
    <name type="scientific">Candidatus Polarisedimenticola svalbardensis</name>
    <dbReference type="NCBI Taxonomy" id="2886004"/>
    <lineage>
        <taxon>Bacteria</taxon>
        <taxon>Pseudomonadati</taxon>
        <taxon>Acidobacteriota</taxon>
        <taxon>Candidatus Polarisedimenticolia</taxon>
        <taxon>Candidatus Polarisedimenticolales</taxon>
        <taxon>Candidatus Polarisedimenticolaceae</taxon>
        <taxon>Candidatus Polarisedimenticola</taxon>
    </lineage>
</organism>
<name>A0A8J6XVG6_9BACT</name>
<proteinExistence type="inferred from homology"/>
<evidence type="ECO:0000256" key="2">
    <source>
        <dbReference type="ARBA" id="ARBA00022692"/>
    </source>
</evidence>
<evidence type="ECO:0000313" key="6">
    <source>
        <dbReference type="EMBL" id="MBD3869307.1"/>
    </source>
</evidence>
<keyword evidence="5" id="KW-0813">Transport</keyword>
<keyword evidence="5" id="KW-1003">Cell membrane</keyword>
<keyword evidence="2 5" id="KW-0812">Transmembrane</keyword>
<sequence>MSLLDHLDELRSRLFRCAIAFVVMFAVCWTFSGKILAFLLLPIQENLFGDGEIIFINLTEPFMIYMKASALIAIFMATPVFLYQMWQFVAPGLYKKEQTMVVPLMFFGTLFFVGGGAFAYYVAVPVAANWLISLGGEFTANLTLRSAFSFESRMIIGMGAVFELPIVILFLSRVGVVTPRFLMKHFKTAVLIMAVLSAVITPTGDMLTMSIFAGPMILLYLLGVLVSWIAARRKTDSD</sequence>
<dbReference type="Proteomes" id="UP000648239">
    <property type="component" value="Unassembled WGS sequence"/>
</dbReference>
<feature type="transmembrane region" description="Helical" evidence="5">
    <location>
        <begin position="186"/>
        <end position="204"/>
    </location>
</feature>
<protein>
    <recommendedName>
        <fullName evidence="5">Sec-independent protein translocase protein TatC</fullName>
    </recommendedName>
</protein>
<evidence type="ECO:0000313" key="7">
    <source>
        <dbReference type="Proteomes" id="UP000648239"/>
    </source>
</evidence>
<dbReference type="GO" id="GO:0033281">
    <property type="term" value="C:TAT protein transport complex"/>
    <property type="evidence" value="ECO:0007669"/>
    <property type="project" value="UniProtKB-UniRule"/>
</dbReference>
<evidence type="ECO:0000256" key="4">
    <source>
        <dbReference type="ARBA" id="ARBA00023136"/>
    </source>
</evidence>
<accession>A0A8J6XVG6</accession>
<reference evidence="6 7" key="1">
    <citation type="submission" date="2020-08" db="EMBL/GenBank/DDBJ databases">
        <title>Acidobacteriota in marine sediments use diverse sulfur dissimilation pathways.</title>
        <authorList>
            <person name="Wasmund K."/>
        </authorList>
    </citation>
    <scope>NUCLEOTIDE SEQUENCE [LARGE SCALE GENOMIC DNA]</scope>
    <source>
        <strain evidence="6">MAG AM4</strain>
    </source>
</reference>